<accession>A0A644U240</accession>
<dbReference type="InterPro" id="IPR010992">
    <property type="entry name" value="IHF-like_DNA-bd_dom_sf"/>
</dbReference>
<sequence length="128" mass="14698">MAINSITVEKFIAKIQIEPKAGFELLAEIVEKKSTISRGDLLGVFAEMEEAAIFLLENGHPLELGFFGSYYPVIEAKMVDTPEEVTTKTIKRFKVIFKPSKFLKERFKKVTFVLGDNRVREVHYKKKK</sequence>
<evidence type="ECO:0000259" key="1">
    <source>
        <dbReference type="Pfam" id="PF18291"/>
    </source>
</evidence>
<dbReference type="SUPFAM" id="SSF47729">
    <property type="entry name" value="IHF-like DNA-binding proteins"/>
    <property type="match status" value="1"/>
</dbReference>
<gene>
    <name evidence="2" type="ORF">SDC9_19125</name>
</gene>
<dbReference type="InterPro" id="IPR041607">
    <property type="entry name" value="HU-HIG"/>
</dbReference>
<name>A0A644U240_9ZZZZ</name>
<dbReference type="AlphaFoldDB" id="A0A644U240"/>
<dbReference type="Pfam" id="PF18291">
    <property type="entry name" value="HU-HIG"/>
    <property type="match status" value="1"/>
</dbReference>
<evidence type="ECO:0000313" key="2">
    <source>
        <dbReference type="EMBL" id="MPL73326.1"/>
    </source>
</evidence>
<organism evidence="2">
    <name type="scientific">bioreactor metagenome</name>
    <dbReference type="NCBI Taxonomy" id="1076179"/>
    <lineage>
        <taxon>unclassified sequences</taxon>
        <taxon>metagenomes</taxon>
        <taxon>ecological metagenomes</taxon>
    </lineage>
</organism>
<dbReference type="GO" id="GO:0003677">
    <property type="term" value="F:DNA binding"/>
    <property type="evidence" value="ECO:0007669"/>
    <property type="project" value="InterPro"/>
</dbReference>
<proteinExistence type="predicted"/>
<reference evidence="2" key="1">
    <citation type="submission" date="2019-08" db="EMBL/GenBank/DDBJ databases">
        <authorList>
            <person name="Kucharzyk K."/>
            <person name="Murdoch R.W."/>
            <person name="Higgins S."/>
            <person name="Loffler F."/>
        </authorList>
    </citation>
    <scope>NUCLEOTIDE SEQUENCE</scope>
</reference>
<dbReference type="EMBL" id="VSSQ01000072">
    <property type="protein sequence ID" value="MPL73326.1"/>
    <property type="molecule type" value="Genomic_DNA"/>
</dbReference>
<feature type="domain" description="HU" evidence="1">
    <location>
        <begin position="8"/>
        <end position="112"/>
    </location>
</feature>
<comment type="caution">
    <text evidence="2">The sequence shown here is derived from an EMBL/GenBank/DDBJ whole genome shotgun (WGS) entry which is preliminary data.</text>
</comment>
<protein>
    <recommendedName>
        <fullName evidence="1">HU domain-containing protein</fullName>
    </recommendedName>
</protein>